<accession>A0ABR1H3Q0</accession>
<evidence type="ECO:0000259" key="2">
    <source>
        <dbReference type="PROSITE" id="PS50181"/>
    </source>
</evidence>
<dbReference type="InterPro" id="IPR056867">
    <property type="entry name" value="LRR_15"/>
</dbReference>
<gene>
    <name evidence="3" type="ORF">QQX98_005651</name>
</gene>
<protein>
    <recommendedName>
        <fullName evidence="2">F-box domain-containing protein</fullName>
    </recommendedName>
</protein>
<evidence type="ECO:0000256" key="1">
    <source>
        <dbReference type="SAM" id="SignalP"/>
    </source>
</evidence>
<dbReference type="InterPro" id="IPR001810">
    <property type="entry name" value="F-box_dom"/>
</dbReference>
<reference evidence="3 4" key="1">
    <citation type="journal article" date="2025" name="Microbiol. Resour. Announc.">
        <title>Draft genome sequences for Neonectria magnoliae and Neonectria punicea, canker pathogens of Liriodendron tulipifera and Acer saccharum in West Virginia.</title>
        <authorList>
            <person name="Petronek H.M."/>
            <person name="Kasson M.T."/>
            <person name="Metheny A.M."/>
            <person name="Stauder C.M."/>
            <person name="Lovett B."/>
            <person name="Lynch S.C."/>
            <person name="Garnas J.R."/>
            <person name="Kasson L.R."/>
            <person name="Stajich J.E."/>
        </authorList>
    </citation>
    <scope>NUCLEOTIDE SEQUENCE [LARGE SCALE GENOMIC DNA]</scope>
    <source>
        <strain evidence="3 4">NRRL 64653</strain>
    </source>
</reference>
<dbReference type="Proteomes" id="UP001498476">
    <property type="component" value="Unassembled WGS sequence"/>
</dbReference>
<dbReference type="Pfam" id="PF24969">
    <property type="entry name" value="LRR_15"/>
    <property type="match status" value="1"/>
</dbReference>
<feature type="chain" id="PRO_5046579439" description="F-box domain-containing protein" evidence="1">
    <location>
        <begin position="19"/>
        <end position="456"/>
    </location>
</feature>
<evidence type="ECO:0000313" key="4">
    <source>
        <dbReference type="Proteomes" id="UP001498476"/>
    </source>
</evidence>
<keyword evidence="4" id="KW-1185">Reference proteome</keyword>
<organism evidence="3 4">
    <name type="scientific">Neonectria punicea</name>
    <dbReference type="NCBI Taxonomy" id="979145"/>
    <lineage>
        <taxon>Eukaryota</taxon>
        <taxon>Fungi</taxon>
        <taxon>Dikarya</taxon>
        <taxon>Ascomycota</taxon>
        <taxon>Pezizomycotina</taxon>
        <taxon>Sordariomycetes</taxon>
        <taxon>Hypocreomycetidae</taxon>
        <taxon>Hypocreales</taxon>
        <taxon>Nectriaceae</taxon>
        <taxon>Neonectria</taxon>
    </lineage>
</organism>
<sequence>MASPLLSIPTEILRLVLASLSSSTLHKLCLVNTDLRSLAEPFLYGNIQWTWTESQTPPIIFLLRSILRRPELAAFTQNLTLNGATFEHNKHQFRRESPWLSVAEEDLDELVECIERIDVPYADLWMQDMRAGFMDAFVALLLSQLPRLGSLHLGKNFTRESRLVGMMLRSALCDESNGDRLPSYEYLKDVSIAHFSLGIDIRRYTDLRNTVDVLPLFYLPSVERITASIDNPVTFAWPVARPPSLSKLTSMNLTMIREGNLGQVLSAASGLQKLRWGWYYRKDLKDRFVTDAIDLDRIAADLSHVRNTLAELTISAASDMARAEPEFPPLRVTGRFNAFRSLTALKRLEVPLPFLLGFSPSMKLLSDVLPPNIEFLTITDDLYLQEEWEWRDVHLWQVLRSWLQDWRTSTPHLRGFRLFLKIMDYEEWGTPMRQELRGLGAQVGVQIGITKLAGSM</sequence>
<dbReference type="EMBL" id="JAZAVJ010000078">
    <property type="protein sequence ID" value="KAK7415738.1"/>
    <property type="molecule type" value="Genomic_DNA"/>
</dbReference>
<dbReference type="PROSITE" id="PS50181">
    <property type="entry name" value="FBOX"/>
    <property type="match status" value="1"/>
</dbReference>
<evidence type="ECO:0000313" key="3">
    <source>
        <dbReference type="EMBL" id="KAK7415738.1"/>
    </source>
</evidence>
<proteinExistence type="predicted"/>
<comment type="caution">
    <text evidence="3">The sequence shown here is derived from an EMBL/GenBank/DDBJ whole genome shotgun (WGS) entry which is preliminary data.</text>
</comment>
<feature type="domain" description="F-box" evidence="2">
    <location>
        <begin position="2"/>
        <end position="52"/>
    </location>
</feature>
<keyword evidence="1" id="KW-0732">Signal</keyword>
<feature type="signal peptide" evidence="1">
    <location>
        <begin position="1"/>
        <end position="18"/>
    </location>
</feature>
<name>A0ABR1H3Q0_9HYPO</name>